<dbReference type="Gene3D" id="1.10.8.270">
    <property type="entry name" value="putative rabgap domain of human tbc1 domain family member 14 like domains"/>
    <property type="match status" value="1"/>
</dbReference>
<sequence length="412" mass="46240">MQFPPPSLFDDGEPKWAAEPAPSPATARAEAAEKAIHEPLINLKAICKLARKGIPDKLRADYWKTMIGYYPPTRESWPEIRLRKEHEYMELVRSVCSLNEDNTVTSVARDVHRVDVDIPRTLPTMHFFACDESVVVDGVPTTFSPTQESLRRILHTLARVNKGFGYVQGMNELVGHLLFAFAEGKAGNVTLQIEADVFFCFQAMLSILGDNFCRSLDFDRETGVMSTLRTYDKLFEYCDPELHDHITNVAMVKPEFYAFRWITLLLTQEFLVPEVLRIWDYLFSFGPKMSSALLYCAIAMLIHQRDELLGLEGMTMILPFLQQFPPIDIDEMLEIAQKLLDEYGLDTIRQVKADIEGTSESPLSPKQQQVTSPVSRGAAITGKIGGFMSAMRAGAQGIFNKGVSSSAPASDE</sequence>
<dbReference type="PANTHER" id="PTHR22957">
    <property type="entry name" value="TBC1 DOMAIN FAMILY MEMBER GTPASE-ACTIVATING PROTEIN"/>
    <property type="match status" value="1"/>
</dbReference>
<gene>
    <name evidence="3" type="ORF">BSAL_66365</name>
</gene>
<feature type="domain" description="Rab-GAP TBC" evidence="2">
    <location>
        <begin position="53"/>
        <end position="286"/>
    </location>
</feature>
<dbReference type="Gene3D" id="1.10.472.80">
    <property type="entry name" value="Ypt/Rab-GAP domain of gyp1p, domain 3"/>
    <property type="match status" value="1"/>
</dbReference>
<proteinExistence type="predicted"/>
<dbReference type="PROSITE" id="PS50086">
    <property type="entry name" value="TBC_RABGAP"/>
    <property type="match status" value="1"/>
</dbReference>
<reference evidence="4" key="1">
    <citation type="submission" date="2015-09" db="EMBL/GenBank/DDBJ databases">
        <authorList>
            <consortium name="Pathogen Informatics"/>
        </authorList>
    </citation>
    <scope>NUCLEOTIDE SEQUENCE [LARGE SCALE GENOMIC DNA]</scope>
    <source>
        <strain evidence="4">Lake Konstanz</strain>
    </source>
</reference>
<dbReference type="SMART" id="SM00164">
    <property type="entry name" value="TBC"/>
    <property type="match status" value="1"/>
</dbReference>
<dbReference type="OMA" id="MPFFSAK"/>
<dbReference type="SUPFAM" id="SSF47923">
    <property type="entry name" value="Ypt/Rab-GAP domain of gyp1p"/>
    <property type="match status" value="2"/>
</dbReference>
<evidence type="ECO:0000259" key="2">
    <source>
        <dbReference type="PROSITE" id="PS50086"/>
    </source>
</evidence>
<dbReference type="Pfam" id="PF00566">
    <property type="entry name" value="RabGAP-TBC"/>
    <property type="match status" value="1"/>
</dbReference>
<feature type="region of interest" description="Disordered" evidence="1">
    <location>
        <begin position="1"/>
        <end position="24"/>
    </location>
</feature>
<dbReference type="Proteomes" id="UP000051952">
    <property type="component" value="Unassembled WGS sequence"/>
</dbReference>
<name>A0A0S4ITU5_BODSA</name>
<dbReference type="EMBL" id="CYKH01000420">
    <property type="protein sequence ID" value="CUF84815.1"/>
    <property type="molecule type" value="Genomic_DNA"/>
</dbReference>
<dbReference type="OrthoDB" id="26371at2759"/>
<accession>A0A0S4ITU5</accession>
<dbReference type="InterPro" id="IPR035969">
    <property type="entry name" value="Rab-GAP_TBC_sf"/>
</dbReference>
<protein>
    <submittedName>
        <fullName evidence="3">GTPase activator-like protein, putative</fullName>
    </submittedName>
</protein>
<evidence type="ECO:0000313" key="3">
    <source>
        <dbReference type="EMBL" id="CUF84815.1"/>
    </source>
</evidence>
<evidence type="ECO:0000313" key="4">
    <source>
        <dbReference type="Proteomes" id="UP000051952"/>
    </source>
</evidence>
<dbReference type="AlphaFoldDB" id="A0A0S4ITU5"/>
<dbReference type="VEuPathDB" id="TriTrypDB:BSAL_66365"/>
<dbReference type="InterPro" id="IPR000195">
    <property type="entry name" value="Rab-GAP-TBC_dom"/>
</dbReference>
<organism evidence="3 4">
    <name type="scientific">Bodo saltans</name>
    <name type="common">Flagellated protozoan</name>
    <dbReference type="NCBI Taxonomy" id="75058"/>
    <lineage>
        <taxon>Eukaryota</taxon>
        <taxon>Discoba</taxon>
        <taxon>Euglenozoa</taxon>
        <taxon>Kinetoplastea</taxon>
        <taxon>Metakinetoplastina</taxon>
        <taxon>Eubodonida</taxon>
        <taxon>Bodonidae</taxon>
        <taxon>Bodo</taxon>
    </lineage>
</organism>
<dbReference type="GO" id="GO:0005096">
    <property type="term" value="F:GTPase activator activity"/>
    <property type="evidence" value="ECO:0007669"/>
    <property type="project" value="TreeGrafter"/>
</dbReference>
<dbReference type="PANTHER" id="PTHR22957:SF27">
    <property type="entry name" value="TBC1 DOMAIN FAMILY MEMBER 13"/>
    <property type="match status" value="1"/>
</dbReference>
<keyword evidence="4" id="KW-1185">Reference proteome</keyword>
<evidence type="ECO:0000256" key="1">
    <source>
        <dbReference type="SAM" id="MobiDB-lite"/>
    </source>
</evidence>
<dbReference type="GO" id="GO:0006886">
    <property type="term" value="P:intracellular protein transport"/>
    <property type="evidence" value="ECO:0007669"/>
    <property type="project" value="TreeGrafter"/>
</dbReference>